<evidence type="ECO:0000256" key="1">
    <source>
        <dbReference type="SAM" id="Coils"/>
    </source>
</evidence>
<dbReference type="Pfam" id="PF06319">
    <property type="entry name" value="MmcB-like"/>
    <property type="match status" value="1"/>
</dbReference>
<dbReference type="RefSeq" id="WP_202750492.1">
    <property type="nucleotide sequence ID" value="NZ_JAESWC010000017.1"/>
</dbReference>
<evidence type="ECO:0000313" key="3">
    <source>
        <dbReference type="Proteomes" id="UP000632377"/>
    </source>
</evidence>
<feature type="coiled-coil region" evidence="1">
    <location>
        <begin position="116"/>
        <end position="150"/>
    </location>
</feature>
<feature type="coiled-coil region" evidence="1">
    <location>
        <begin position="258"/>
        <end position="289"/>
    </location>
</feature>
<dbReference type="EMBL" id="JAESWC010000017">
    <property type="protein sequence ID" value="MBL4937743.1"/>
    <property type="molecule type" value="Genomic_DNA"/>
</dbReference>
<dbReference type="InterPro" id="IPR009394">
    <property type="entry name" value="MmcB-like"/>
</dbReference>
<accession>A0ABS1TEF4</accession>
<organism evidence="2 3">
    <name type="scientific">Clostridium rhizosphaerae</name>
    <dbReference type="NCBI Taxonomy" id="2803861"/>
    <lineage>
        <taxon>Bacteria</taxon>
        <taxon>Bacillati</taxon>
        <taxon>Bacillota</taxon>
        <taxon>Clostridia</taxon>
        <taxon>Eubacteriales</taxon>
        <taxon>Clostridiaceae</taxon>
        <taxon>Clostridium</taxon>
    </lineage>
</organism>
<keyword evidence="1" id="KW-0175">Coiled coil</keyword>
<name>A0ABS1TEF4_9CLOT</name>
<evidence type="ECO:0000313" key="2">
    <source>
        <dbReference type="EMBL" id="MBL4937743.1"/>
    </source>
</evidence>
<protein>
    <submittedName>
        <fullName evidence="2">MmcB family DNA repair protein</fullName>
    </submittedName>
</protein>
<proteinExistence type="predicted"/>
<dbReference type="Proteomes" id="UP000632377">
    <property type="component" value="Unassembled WGS sequence"/>
</dbReference>
<reference evidence="2 3" key="1">
    <citation type="submission" date="2021-01" db="EMBL/GenBank/DDBJ databases">
        <title>Genome public.</title>
        <authorList>
            <person name="Liu C."/>
            <person name="Sun Q."/>
        </authorList>
    </citation>
    <scope>NUCLEOTIDE SEQUENCE [LARGE SCALE GENOMIC DNA]</scope>
    <source>
        <strain evidence="2 3">YIM B02515</strain>
    </source>
</reference>
<gene>
    <name evidence="2" type="ORF">JK636_18725</name>
</gene>
<comment type="caution">
    <text evidence="2">The sequence shown here is derived from an EMBL/GenBank/DDBJ whole genome shotgun (WGS) entry which is preliminary data.</text>
</comment>
<sequence length="450" mass="52593">MINGTDAKSIEALKLLDTGKPVSELMSILNLSLDQAKKLSQLNKLYAQASALPDSLYLKLKDLGLKALVLKSIFKENDMEGLREILESISVDIKRSDLEKLPQAIYEKRKHFEKTKIAINSELEQLSLKKSQIEDKLAELKLNKDALDQSLYFIRWASNEAKIFLMEHLGFFRDEIVLYKRLDINWQNALKKKGILYYDEENYIWIVNDIHHLIRDTEKRIKNNRDIKYDYKKANGLFEHYYPINAEYKNVTRLDLSISNLIKKNENELKLLEEAKKNLKKKISDLKSKSPKDFLQSIVISNELSKKDIETHATLQNFAMKWLYENNNICTSELSVDNYRFDVAGYNQELSITIVEAKASIEDFKRDIKWQGYLKYCNNFYFIFNDLDFNFNMGIILPIAKQTGIGILIVKKNKLEVILECNYENNRITSKDKIIFNIGRSACRRLIYGF</sequence>
<keyword evidence="3" id="KW-1185">Reference proteome</keyword>